<dbReference type="AlphaFoldDB" id="A0A927CAF8"/>
<dbReference type="Proteomes" id="UP000639396">
    <property type="component" value="Unassembled WGS sequence"/>
</dbReference>
<name>A0A927CAF8_9BACL</name>
<dbReference type="EMBL" id="JACXJA010000016">
    <property type="protein sequence ID" value="MBD2863078.1"/>
    <property type="molecule type" value="Genomic_DNA"/>
</dbReference>
<accession>A0A927CAF8</accession>
<organism evidence="1 2">
    <name type="scientific">Paenibacillus oceani</name>
    <dbReference type="NCBI Taxonomy" id="2772510"/>
    <lineage>
        <taxon>Bacteria</taxon>
        <taxon>Bacillati</taxon>
        <taxon>Bacillota</taxon>
        <taxon>Bacilli</taxon>
        <taxon>Bacillales</taxon>
        <taxon>Paenibacillaceae</taxon>
        <taxon>Paenibacillus</taxon>
    </lineage>
</organism>
<evidence type="ECO:0000313" key="2">
    <source>
        <dbReference type="Proteomes" id="UP000639396"/>
    </source>
</evidence>
<protein>
    <submittedName>
        <fullName evidence="1">Uncharacterized protein</fullName>
    </submittedName>
</protein>
<gene>
    <name evidence="1" type="ORF">IDH45_13880</name>
</gene>
<reference evidence="1" key="1">
    <citation type="submission" date="2020-09" db="EMBL/GenBank/DDBJ databases">
        <title>A novel bacterium of genus Paenibacillus, isolated from South China Sea.</title>
        <authorList>
            <person name="Huang H."/>
            <person name="Mo K."/>
            <person name="Hu Y."/>
        </authorList>
    </citation>
    <scope>NUCLEOTIDE SEQUENCE</scope>
    <source>
        <strain evidence="1">IB182363</strain>
    </source>
</reference>
<proteinExistence type="predicted"/>
<keyword evidence="2" id="KW-1185">Reference proteome</keyword>
<sequence>MRFVTETRFKQLEEIIQSIPDQYERSYALHLIKSIQSDIDDNYAEIQRPIRLERTSRRSDNS</sequence>
<comment type="caution">
    <text evidence="1">The sequence shown here is derived from an EMBL/GenBank/DDBJ whole genome shotgun (WGS) entry which is preliminary data.</text>
</comment>
<evidence type="ECO:0000313" key="1">
    <source>
        <dbReference type="EMBL" id="MBD2863078.1"/>
    </source>
</evidence>
<dbReference type="RefSeq" id="WP_190928551.1">
    <property type="nucleotide sequence ID" value="NZ_JACXJA010000016.1"/>
</dbReference>